<feature type="transmembrane region" description="Helical" evidence="2">
    <location>
        <begin position="20"/>
        <end position="38"/>
    </location>
</feature>
<dbReference type="AlphaFoldDB" id="A0A917ZWY9"/>
<feature type="transmembrane region" description="Helical" evidence="2">
    <location>
        <begin position="50"/>
        <end position="68"/>
    </location>
</feature>
<evidence type="ECO:0000313" key="4">
    <source>
        <dbReference type="Proteomes" id="UP000641932"/>
    </source>
</evidence>
<sequence length="510" mass="55231">MVRQFLARTGRRPRLPEIPWPSLMAGSLVTAYVAVFVWGMEHTSYDTWGALLILPLLMAVSAPFIGRIAARDPDPRTYRLLMLALAFKLVAAFPRFLMAFVLYDGQSDAAMYDDKGRVLAALFRHGVFQADIGRPVEGTGFVIILTGIAYTLVGPSISGGFLFFSWLGFWGLVMFWRAVQIGFPAADSRRYALFVFFLPSLLFWPSSIGKDSWMMLTLGVMAYGAARVLRRMHGGFAVLALGSVGTAMVRPHITLLAGAGLGVAYLLRRRPDKVSALGPIKAVAGIAVMGVGIMLMLQQASAFFGLDGTDSQGVSQVLSETQRRTSQGGSAAVDASGEAAGSGPPVNLSPVNLPMNVVTVLFRPFPFEAHNVQALVASVECFALMIVFIMSWARLRRLPKLFLKEPYIAFTAVYSLLFCWAFSNINNLGILTRERVQVLPLVLVLLAIPRRAPEAGTARGAARSQPLAGPHPPGPAGPGGPRAPAGPHSAFRSPPPPRPRRPHRPREVSR</sequence>
<comment type="caution">
    <text evidence="3">The sequence shown here is derived from an EMBL/GenBank/DDBJ whole genome shotgun (WGS) entry which is preliminary data.</text>
</comment>
<proteinExistence type="predicted"/>
<evidence type="ECO:0000313" key="3">
    <source>
        <dbReference type="EMBL" id="GGO96205.1"/>
    </source>
</evidence>
<feature type="region of interest" description="Disordered" evidence="1">
    <location>
        <begin position="322"/>
        <end position="343"/>
    </location>
</feature>
<feature type="region of interest" description="Disordered" evidence="1">
    <location>
        <begin position="457"/>
        <end position="510"/>
    </location>
</feature>
<name>A0A917ZWY9_9ACTN</name>
<feature type="transmembrane region" description="Helical" evidence="2">
    <location>
        <begin position="279"/>
        <end position="297"/>
    </location>
</feature>
<keyword evidence="2" id="KW-0472">Membrane</keyword>
<dbReference type="RefSeq" id="WP_189134520.1">
    <property type="nucleotide sequence ID" value="NZ_BMMS01000028.1"/>
</dbReference>
<feature type="transmembrane region" description="Helical" evidence="2">
    <location>
        <begin position="236"/>
        <end position="267"/>
    </location>
</feature>
<feature type="transmembrane region" description="Helical" evidence="2">
    <location>
        <begin position="80"/>
        <end position="103"/>
    </location>
</feature>
<accession>A0A917ZWY9</accession>
<keyword evidence="2" id="KW-1133">Transmembrane helix</keyword>
<feature type="transmembrane region" description="Helical" evidence="2">
    <location>
        <begin position="372"/>
        <end position="395"/>
    </location>
</feature>
<reference evidence="3" key="2">
    <citation type="submission" date="2020-09" db="EMBL/GenBank/DDBJ databases">
        <authorList>
            <person name="Sun Q."/>
            <person name="Zhou Y."/>
        </authorList>
    </citation>
    <scope>NUCLEOTIDE SEQUENCE</scope>
    <source>
        <strain evidence="3">CGMCC 4.7201</strain>
    </source>
</reference>
<keyword evidence="2" id="KW-0812">Transmembrane</keyword>
<gene>
    <name evidence="3" type="ORF">GCM10012280_55170</name>
</gene>
<feature type="transmembrane region" description="Helical" evidence="2">
    <location>
        <begin position="191"/>
        <end position="207"/>
    </location>
</feature>
<feature type="transmembrane region" description="Helical" evidence="2">
    <location>
        <begin position="407"/>
        <end position="425"/>
    </location>
</feature>
<evidence type="ECO:0000256" key="1">
    <source>
        <dbReference type="SAM" id="MobiDB-lite"/>
    </source>
</evidence>
<organism evidence="3 4">
    <name type="scientific">Wenjunlia tyrosinilytica</name>
    <dbReference type="NCBI Taxonomy" id="1544741"/>
    <lineage>
        <taxon>Bacteria</taxon>
        <taxon>Bacillati</taxon>
        <taxon>Actinomycetota</taxon>
        <taxon>Actinomycetes</taxon>
        <taxon>Kitasatosporales</taxon>
        <taxon>Streptomycetaceae</taxon>
        <taxon>Wenjunlia</taxon>
    </lineage>
</organism>
<evidence type="ECO:0000256" key="2">
    <source>
        <dbReference type="SAM" id="Phobius"/>
    </source>
</evidence>
<protein>
    <submittedName>
        <fullName evidence="3">Uncharacterized protein</fullName>
    </submittedName>
</protein>
<feature type="compositionally biased region" description="Pro residues" evidence="1">
    <location>
        <begin position="469"/>
        <end position="478"/>
    </location>
</feature>
<dbReference type="Proteomes" id="UP000641932">
    <property type="component" value="Unassembled WGS sequence"/>
</dbReference>
<dbReference type="EMBL" id="BMMS01000028">
    <property type="protein sequence ID" value="GGO96205.1"/>
    <property type="molecule type" value="Genomic_DNA"/>
</dbReference>
<keyword evidence="4" id="KW-1185">Reference proteome</keyword>
<reference evidence="3" key="1">
    <citation type="journal article" date="2014" name="Int. J. Syst. Evol. Microbiol.">
        <title>Complete genome sequence of Corynebacterium casei LMG S-19264T (=DSM 44701T), isolated from a smear-ripened cheese.</title>
        <authorList>
            <consortium name="US DOE Joint Genome Institute (JGI-PGF)"/>
            <person name="Walter F."/>
            <person name="Albersmeier A."/>
            <person name="Kalinowski J."/>
            <person name="Ruckert C."/>
        </authorList>
    </citation>
    <scope>NUCLEOTIDE SEQUENCE</scope>
    <source>
        <strain evidence="3">CGMCC 4.7201</strain>
    </source>
</reference>